<evidence type="ECO:0000256" key="2">
    <source>
        <dbReference type="SAM" id="SignalP"/>
    </source>
</evidence>
<sequence>MHLFHSARRPPRLLLSAAVLLLATLPVFAGSTPPTAVADPAPPAPETAPTLPWPQLTGFTRVWGGAVAGVRELPGTVAADGRGPVQLFAANPLYGMELGLQLQAAPAPGLHLAAAAELALDQASMEFAAALPELYLQLTTPTRYDAGLQLAIGRRPQEWGIARLLNNPANLVSDSDQAIGLGLSARLLSLQLQGLGYLSEPEESDTAAGHAVYSLHTTFNPGWFRSSLALQQRTAEDLPLRATAALGFEAPLPFAPSGWQSTIDTAAEGTAIWEPELLWEGEFFLTVAADWRLQRGHQRRGHPPAPAPQRPPPPDLKRSQQADLHPDWRLSAEYHFDSTVLGTRGNEAAVRIKTPYWRGPAGEWRVAVNKRYAWADGSGSVTPKLTGQPAPQALPHTTLSAALPIAWGGRDSIARQNHDLLGERTAALHLTLTLGVDW</sequence>
<evidence type="ECO:0000256" key="1">
    <source>
        <dbReference type="SAM" id="MobiDB-lite"/>
    </source>
</evidence>
<name>H9UF35_SPIAZ</name>
<feature type="signal peptide" evidence="2">
    <location>
        <begin position="1"/>
        <end position="29"/>
    </location>
</feature>
<feature type="region of interest" description="Disordered" evidence="1">
    <location>
        <begin position="296"/>
        <end position="322"/>
    </location>
</feature>
<proteinExistence type="predicted"/>
<dbReference type="HOGENOM" id="CLU_665496_0_0_12"/>
<feature type="compositionally biased region" description="Pro residues" evidence="1">
    <location>
        <begin position="303"/>
        <end position="314"/>
    </location>
</feature>
<keyword evidence="2" id="KW-0732">Signal</keyword>
<feature type="chain" id="PRO_5003622968" evidence="2">
    <location>
        <begin position="30"/>
        <end position="438"/>
    </location>
</feature>
<gene>
    <name evidence="3" type="ordered locus">Spiaf_0018</name>
</gene>
<dbReference type="AlphaFoldDB" id="H9UF35"/>
<dbReference type="RefSeq" id="WP_014454126.1">
    <property type="nucleotide sequence ID" value="NC_017098.1"/>
</dbReference>
<protein>
    <submittedName>
        <fullName evidence="3">Uncharacterized protein</fullName>
    </submittedName>
</protein>
<dbReference type="PATRIC" id="fig|889378.3.peg.20"/>
<dbReference type="EMBL" id="CP003282">
    <property type="protein sequence ID" value="AFG36128.1"/>
    <property type="molecule type" value="Genomic_DNA"/>
</dbReference>
<dbReference type="KEGG" id="sfc:Spiaf_0018"/>
<dbReference type="Proteomes" id="UP000007383">
    <property type="component" value="Chromosome"/>
</dbReference>
<evidence type="ECO:0000313" key="3">
    <source>
        <dbReference type="EMBL" id="AFG36128.1"/>
    </source>
</evidence>
<keyword evidence="4" id="KW-1185">Reference proteome</keyword>
<dbReference type="STRING" id="889378.Spiaf_0018"/>
<reference evidence="4" key="1">
    <citation type="journal article" date="2013" name="Stand. Genomic Sci.">
        <title>Complete genome sequence of the halophilic bacterium Spirochaeta africana type strain (Z-7692(T)) from the alkaline Lake Magadi in the East African Rift.</title>
        <authorList>
            <person name="Liolos K."/>
            <person name="Abt B."/>
            <person name="Scheuner C."/>
            <person name="Teshima H."/>
            <person name="Held B."/>
            <person name="Lapidus A."/>
            <person name="Nolan M."/>
            <person name="Lucas S."/>
            <person name="Deshpande S."/>
            <person name="Cheng J.F."/>
            <person name="Tapia R."/>
            <person name="Goodwin L.A."/>
            <person name="Pitluck S."/>
            <person name="Pagani I."/>
            <person name="Ivanova N."/>
            <person name="Mavromatis K."/>
            <person name="Mikhailova N."/>
            <person name="Huntemann M."/>
            <person name="Pati A."/>
            <person name="Chen A."/>
            <person name="Palaniappan K."/>
            <person name="Land M."/>
            <person name="Rohde M."/>
            <person name="Tindall B.J."/>
            <person name="Detter J.C."/>
            <person name="Goker M."/>
            <person name="Bristow J."/>
            <person name="Eisen J.A."/>
            <person name="Markowitz V."/>
            <person name="Hugenholtz P."/>
            <person name="Woyke T."/>
            <person name="Klenk H.P."/>
            <person name="Kyrpides N.C."/>
        </authorList>
    </citation>
    <scope>NUCLEOTIDE SEQUENCE</scope>
    <source>
        <strain evidence="4">ATCC 700263 / DSM 8902 / Z-7692</strain>
    </source>
</reference>
<accession>H9UF35</accession>
<evidence type="ECO:0000313" key="4">
    <source>
        <dbReference type="Proteomes" id="UP000007383"/>
    </source>
</evidence>
<organism evidence="3 4">
    <name type="scientific">Spirochaeta africana (strain ATCC 700263 / DSM 8902 / Z-7692)</name>
    <dbReference type="NCBI Taxonomy" id="889378"/>
    <lineage>
        <taxon>Bacteria</taxon>
        <taxon>Pseudomonadati</taxon>
        <taxon>Spirochaetota</taxon>
        <taxon>Spirochaetia</taxon>
        <taxon>Spirochaetales</taxon>
        <taxon>Spirochaetaceae</taxon>
        <taxon>Spirochaeta</taxon>
    </lineage>
</organism>